<accession>A0A0K2VGC8</accession>
<feature type="non-terminal residue" evidence="1">
    <location>
        <position position="164"/>
    </location>
</feature>
<proteinExistence type="predicted"/>
<reference evidence="1" key="1">
    <citation type="submission" date="2014-05" db="EMBL/GenBank/DDBJ databases">
        <authorList>
            <person name="Chronopoulou M."/>
        </authorList>
    </citation>
    <scope>NUCLEOTIDE SEQUENCE</scope>
    <source>
        <tissue evidence="1">Whole organism</tissue>
    </source>
</reference>
<dbReference type="EMBL" id="HACA01031640">
    <property type="protein sequence ID" value="CDW49001.1"/>
    <property type="molecule type" value="Transcribed_RNA"/>
</dbReference>
<evidence type="ECO:0000313" key="1">
    <source>
        <dbReference type="EMBL" id="CDW49001.1"/>
    </source>
</evidence>
<dbReference type="AlphaFoldDB" id="A0A0K2VGC8"/>
<organism evidence="1">
    <name type="scientific">Lepeophtheirus salmonis</name>
    <name type="common">Salmon louse</name>
    <name type="synonym">Caligus salmonis</name>
    <dbReference type="NCBI Taxonomy" id="72036"/>
    <lineage>
        <taxon>Eukaryota</taxon>
        <taxon>Metazoa</taxon>
        <taxon>Ecdysozoa</taxon>
        <taxon>Arthropoda</taxon>
        <taxon>Crustacea</taxon>
        <taxon>Multicrustacea</taxon>
        <taxon>Hexanauplia</taxon>
        <taxon>Copepoda</taxon>
        <taxon>Siphonostomatoida</taxon>
        <taxon>Caligidae</taxon>
        <taxon>Lepeophtheirus</taxon>
    </lineage>
</organism>
<name>A0A0K2VGC8_LEPSM</name>
<protein>
    <submittedName>
        <fullName evidence="1">Uncharacterized protein</fullName>
    </submittedName>
</protein>
<sequence length="164" mass="18419">MSYSTFIIIVVCLQYYLNGNYLRIYTNTGLNASSNWFTRSSLSVTSTASIIYIHLKLKTDNLNELHIRSPDGIASTANGFNITYEFSFPFTGIRKSSCSFLDCNLNGECFVHFDDSTIRDFYCACERSKSISSRRFYGRNCAYNDDSNESECSALSKSPCAHGG</sequence>